<dbReference type="AlphaFoldDB" id="H8KUC7"/>
<dbReference type="Proteomes" id="UP000007590">
    <property type="component" value="Chromosome"/>
</dbReference>
<dbReference type="Pfam" id="PF04024">
    <property type="entry name" value="PspC"/>
    <property type="match status" value="1"/>
</dbReference>
<dbReference type="KEGG" id="scn:Solca_2250"/>
<keyword evidence="1" id="KW-0812">Transmembrane</keyword>
<evidence type="ECO:0000313" key="3">
    <source>
        <dbReference type="EMBL" id="AFD07292.1"/>
    </source>
</evidence>
<evidence type="ECO:0000313" key="4">
    <source>
        <dbReference type="Proteomes" id="UP000007590"/>
    </source>
</evidence>
<feature type="transmembrane region" description="Helical" evidence="1">
    <location>
        <begin position="47"/>
        <end position="70"/>
    </location>
</feature>
<proteinExistence type="predicted"/>
<protein>
    <submittedName>
        <fullName evidence="3">PspC domain-containing protein</fullName>
    </submittedName>
</protein>
<feature type="domain" description="Phage shock protein PspC N-terminal" evidence="2">
    <location>
        <begin position="27"/>
        <end position="71"/>
    </location>
</feature>
<keyword evidence="1" id="KW-0472">Membrane</keyword>
<evidence type="ECO:0000259" key="2">
    <source>
        <dbReference type="Pfam" id="PF04024"/>
    </source>
</evidence>
<dbReference type="EMBL" id="CP003349">
    <property type="protein sequence ID" value="AFD07292.1"/>
    <property type="molecule type" value="Genomic_DNA"/>
</dbReference>
<dbReference type="InterPro" id="IPR007168">
    <property type="entry name" value="Phageshock_PspC_N"/>
</dbReference>
<gene>
    <name evidence="3" type="ordered locus">Solca_2250</name>
</gene>
<keyword evidence="4" id="KW-1185">Reference proteome</keyword>
<sequence>MFKLQYWSKYLKEMLQRIICFFERQSFGVCNYIADRFNISTSKLRLFFIYSSFIAVGFPVIFYLVGVLLLNVRMYFKQRRGTNIWEL</sequence>
<reference evidence="3" key="1">
    <citation type="submission" date="2012-02" db="EMBL/GenBank/DDBJ databases">
        <title>The complete genome of Solitalea canadensis DSM 3403.</title>
        <authorList>
            <consortium name="US DOE Joint Genome Institute (JGI-PGF)"/>
            <person name="Lucas S."/>
            <person name="Copeland A."/>
            <person name="Lapidus A."/>
            <person name="Glavina del Rio T."/>
            <person name="Dalin E."/>
            <person name="Tice H."/>
            <person name="Bruce D."/>
            <person name="Goodwin L."/>
            <person name="Pitluck S."/>
            <person name="Peters L."/>
            <person name="Ovchinnikova G."/>
            <person name="Lu M."/>
            <person name="Kyrpides N."/>
            <person name="Mavromatis K."/>
            <person name="Ivanova N."/>
            <person name="Brettin T."/>
            <person name="Detter J.C."/>
            <person name="Han C."/>
            <person name="Larimer F."/>
            <person name="Land M."/>
            <person name="Hauser L."/>
            <person name="Markowitz V."/>
            <person name="Cheng J.-F."/>
            <person name="Hugenholtz P."/>
            <person name="Woyke T."/>
            <person name="Wu D."/>
            <person name="Spring S."/>
            <person name="Schroeder M."/>
            <person name="Kopitz M."/>
            <person name="Brambilla E."/>
            <person name="Klenk H.-P."/>
            <person name="Eisen J.A."/>
        </authorList>
    </citation>
    <scope>NUCLEOTIDE SEQUENCE</scope>
    <source>
        <strain evidence="3">DSM 3403</strain>
    </source>
</reference>
<keyword evidence="1" id="KW-1133">Transmembrane helix</keyword>
<dbReference type="HOGENOM" id="CLU_182832_1_0_10"/>
<accession>H8KUC7</accession>
<organism evidence="3 4">
    <name type="scientific">Solitalea canadensis (strain ATCC 29591 / DSM 3403 / JCM 21819 / LMG 8368 / NBRC 15130 / NCIMB 12057 / USAM 9D)</name>
    <name type="common">Flexibacter canadensis</name>
    <dbReference type="NCBI Taxonomy" id="929556"/>
    <lineage>
        <taxon>Bacteria</taxon>
        <taxon>Pseudomonadati</taxon>
        <taxon>Bacteroidota</taxon>
        <taxon>Sphingobacteriia</taxon>
        <taxon>Sphingobacteriales</taxon>
        <taxon>Sphingobacteriaceae</taxon>
        <taxon>Solitalea</taxon>
    </lineage>
</organism>
<name>H8KUC7_SOLCM</name>
<dbReference type="STRING" id="929556.Solca_2250"/>
<dbReference type="eggNOG" id="COG1983">
    <property type="taxonomic scope" value="Bacteria"/>
</dbReference>
<evidence type="ECO:0000256" key="1">
    <source>
        <dbReference type="SAM" id="Phobius"/>
    </source>
</evidence>